<feature type="domain" description="DUF6268" evidence="2">
    <location>
        <begin position="39"/>
        <end position="288"/>
    </location>
</feature>
<dbReference type="EMBL" id="FOKV01000003">
    <property type="protein sequence ID" value="SFC24049.1"/>
    <property type="molecule type" value="Genomic_DNA"/>
</dbReference>
<feature type="signal peptide" evidence="1">
    <location>
        <begin position="1"/>
        <end position="23"/>
    </location>
</feature>
<dbReference type="STRING" id="1334022.SAMN04487907_10371"/>
<evidence type="ECO:0000313" key="3">
    <source>
        <dbReference type="EMBL" id="SFC24049.1"/>
    </source>
</evidence>
<reference evidence="4" key="1">
    <citation type="submission" date="2016-10" db="EMBL/GenBank/DDBJ databases">
        <authorList>
            <person name="Varghese N."/>
            <person name="Submissions S."/>
        </authorList>
    </citation>
    <scope>NUCLEOTIDE SEQUENCE [LARGE SCALE GENOMIC DNA]</scope>
    <source>
        <strain evidence="4">DSM 24499</strain>
    </source>
</reference>
<name>A0A1I1HIS9_9FLAO</name>
<accession>A0A1I1HIS9</accession>
<evidence type="ECO:0000259" key="2">
    <source>
        <dbReference type="Pfam" id="PF19783"/>
    </source>
</evidence>
<dbReference type="Proteomes" id="UP000199438">
    <property type="component" value="Unassembled WGS sequence"/>
</dbReference>
<dbReference type="RefSeq" id="WP_092541694.1">
    <property type="nucleotide sequence ID" value="NZ_FOKV01000003.1"/>
</dbReference>
<dbReference type="OrthoDB" id="1114906at2"/>
<protein>
    <recommendedName>
        <fullName evidence="2">DUF6268 domain-containing protein</fullName>
    </recommendedName>
</protein>
<keyword evidence="4" id="KW-1185">Reference proteome</keyword>
<gene>
    <name evidence="3" type="ORF">SAMN04487907_10371</name>
</gene>
<dbReference type="Pfam" id="PF19783">
    <property type="entry name" value="DUF6268"/>
    <property type="match status" value="1"/>
</dbReference>
<evidence type="ECO:0000313" key="4">
    <source>
        <dbReference type="Proteomes" id="UP000199438"/>
    </source>
</evidence>
<evidence type="ECO:0000256" key="1">
    <source>
        <dbReference type="SAM" id="SignalP"/>
    </source>
</evidence>
<organism evidence="3 4">
    <name type="scientific">Zunongwangia mangrovi</name>
    <dbReference type="NCBI Taxonomy" id="1334022"/>
    <lineage>
        <taxon>Bacteria</taxon>
        <taxon>Pseudomonadati</taxon>
        <taxon>Bacteroidota</taxon>
        <taxon>Flavobacteriia</taxon>
        <taxon>Flavobacteriales</taxon>
        <taxon>Flavobacteriaceae</taxon>
        <taxon>Zunongwangia</taxon>
    </lineage>
</organism>
<keyword evidence="1" id="KW-0732">Signal</keyword>
<feature type="chain" id="PRO_5011481046" description="DUF6268 domain-containing protein" evidence="1">
    <location>
        <begin position="24"/>
        <end position="302"/>
    </location>
</feature>
<proteinExistence type="predicted"/>
<dbReference type="InterPro" id="IPR046235">
    <property type="entry name" value="DUF6268"/>
</dbReference>
<sequence length="302" mass="34658">MKDASKSILVLLLFLFFGISANAQLTDLARVEFTYFPQSDSDNSFRRFRTFLNFPIKLKKEGSYLVPGVEYRNVHFKFYDDTSFETLHLDRFQSFTATLGYVFHLSNDWRVGIQTGAKAASNFSTNELLKDDILYEGAVFFIKIKNGEEVLKPTRMIFGLHYSTTSGFPFPLPVAHYYKKFHPQWSYMVGVPKTNLKYHANDRNVLQAFVTLDGFYANVQDNFNITPTVPNSTNLADSMSMTVVLAGLGYEYSFTEHLGLYVYAGHTIMNDIRLRDKDRNDVYTINSVNTFYARGGLKFSVF</sequence>
<dbReference type="AlphaFoldDB" id="A0A1I1HIS9"/>